<proteinExistence type="predicted"/>
<dbReference type="EMBL" id="UINC01001643">
    <property type="protein sequence ID" value="SUZ85615.1"/>
    <property type="molecule type" value="Genomic_DNA"/>
</dbReference>
<name>A0A381R1K8_9ZZZZ</name>
<protein>
    <recommendedName>
        <fullName evidence="1">DUF4399 domain-containing protein</fullName>
    </recommendedName>
</protein>
<dbReference type="PROSITE" id="PS51257">
    <property type="entry name" value="PROKAR_LIPOPROTEIN"/>
    <property type="match status" value="1"/>
</dbReference>
<accession>A0A381R1K8</accession>
<evidence type="ECO:0000313" key="2">
    <source>
        <dbReference type="EMBL" id="SUZ85615.1"/>
    </source>
</evidence>
<dbReference type="InterPro" id="IPR025512">
    <property type="entry name" value="DUF4399"/>
</dbReference>
<sequence>MNNSPKLSLAVVITTLLACGDAPPAETGADATSDDPIGTVTITQPATGSQVMGENVTVSLQVAGFPIVPAGDMTSGTGHHHLYLDADLTGVGEPVPTVPGSIIHMGDGSSEYTFEGVAPGEHRLIAVVADGIHIPLQPWVVDTVTFTVN</sequence>
<evidence type="ECO:0000259" key="1">
    <source>
        <dbReference type="Pfam" id="PF14347"/>
    </source>
</evidence>
<organism evidence="2">
    <name type="scientific">marine metagenome</name>
    <dbReference type="NCBI Taxonomy" id="408172"/>
    <lineage>
        <taxon>unclassified sequences</taxon>
        <taxon>metagenomes</taxon>
        <taxon>ecological metagenomes</taxon>
    </lineage>
</organism>
<gene>
    <name evidence="2" type="ORF">METZ01_LOCUS38469</name>
</gene>
<dbReference type="Pfam" id="PF14347">
    <property type="entry name" value="DUF4399"/>
    <property type="match status" value="1"/>
</dbReference>
<reference evidence="2" key="1">
    <citation type="submission" date="2018-05" db="EMBL/GenBank/DDBJ databases">
        <authorList>
            <person name="Lanie J.A."/>
            <person name="Ng W.-L."/>
            <person name="Kazmierczak K.M."/>
            <person name="Andrzejewski T.M."/>
            <person name="Davidsen T.M."/>
            <person name="Wayne K.J."/>
            <person name="Tettelin H."/>
            <person name="Glass J.I."/>
            <person name="Rusch D."/>
            <person name="Podicherti R."/>
            <person name="Tsui H.-C.T."/>
            <person name="Winkler M.E."/>
        </authorList>
    </citation>
    <scope>NUCLEOTIDE SEQUENCE</scope>
</reference>
<dbReference type="AlphaFoldDB" id="A0A381R1K8"/>
<feature type="domain" description="DUF4399" evidence="1">
    <location>
        <begin position="58"/>
        <end position="148"/>
    </location>
</feature>